<dbReference type="PANTHER" id="PTHR43405">
    <property type="entry name" value="GLYCOSYL HYDROLASE DIGH"/>
    <property type="match status" value="1"/>
</dbReference>
<protein>
    <recommendedName>
        <fullName evidence="3">Glycosyl hydrolase-like 10 domain-containing protein</fullName>
    </recommendedName>
</protein>
<organism evidence="4 5">
    <name type="scientific">Deinococcus peraridilitoris (strain DSM 19664 / LMG 22246 / CIP 109416 / KR-200)</name>
    <dbReference type="NCBI Taxonomy" id="937777"/>
    <lineage>
        <taxon>Bacteria</taxon>
        <taxon>Thermotogati</taxon>
        <taxon>Deinococcota</taxon>
        <taxon>Deinococci</taxon>
        <taxon>Deinococcales</taxon>
        <taxon>Deinococcaceae</taxon>
        <taxon>Deinococcus</taxon>
    </lineage>
</organism>
<dbReference type="KEGG" id="dpd:Deipe_0638"/>
<feature type="domain" description="Glycosyl hydrolase-like 10" evidence="3">
    <location>
        <begin position="46"/>
        <end position="353"/>
    </location>
</feature>
<dbReference type="AlphaFoldDB" id="K9ZZ82"/>
<dbReference type="HOGENOM" id="CLU_025921_0_0_0"/>
<evidence type="ECO:0000259" key="3">
    <source>
        <dbReference type="Pfam" id="PF02638"/>
    </source>
</evidence>
<dbReference type="InterPro" id="IPR052177">
    <property type="entry name" value="Divisome_Glycosyl_Hydrolase"/>
</dbReference>
<dbReference type="PATRIC" id="fig|937777.3.peg.641"/>
<dbReference type="InterPro" id="IPR017853">
    <property type="entry name" value="GH"/>
</dbReference>
<dbReference type="EMBL" id="CP003382">
    <property type="protein sequence ID" value="AFZ66227.1"/>
    <property type="molecule type" value="Genomic_DNA"/>
</dbReference>
<dbReference type="OrthoDB" id="9794671at2"/>
<dbReference type="Gene3D" id="3.20.20.80">
    <property type="entry name" value="Glycosidases"/>
    <property type="match status" value="1"/>
</dbReference>
<keyword evidence="1" id="KW-0732">Signal</keyword>
<sequence>MNHLLRLGALGALTVSLLACNQSTPTQGQDAAVEIQKQRSAPSGQLRGIWVDAFGPGLKTAAEIDSLVADTKALHANAIFAQIGRRGDCYCNKAAMPRTSDPAVQGGGFDPLAYLLQKAHAQGIQVHAWIITTAIHNQLAAPSQPDHVFNLHGRGKTGRDYWLMQRADGLERAGNDFLLDPGHPDAAKYITSMYTSVVKNYDVDGVHFDRVRYPDFNLGLNVPSWGYNPTALERFRADTGRTDTPEPTDAQWMQWRRDKVTKLVRDTSRAVKAIKPHVWVSAATITYGYGPADLGGFHTSRTYVEVLQDWAKWMQQGLIDLNVIMNYKREHFTAPGNDQRLMYEQWNQFAASQVRGQVALAVGSAIYLNYTDGSVTQIQKALTQPGVSGWVGYSHRVPDANVNAGTRSRTDAWAELAAKLTGAGGAFEKEASWGTAPVRPGSGSLEGSDAPEPARAHPGVREVPQDPDERNNPEGAGYR</sequence>
<feature type="compositionally biased region" description="Basic and acidic residues" evidence="2">
    <location>
        <begin position="452"/>
        <end position="472"/>
    </location>
</feature>
<dbReference type="RefSeq" id="WP_015234537.1">
    <property type="nucleotide sequence ID" value="NC_019793.1"/>
</dbReference>
<keyword evidence="5" id="KW-1185">Reference proteome</keyword>
<dbReference type="PROSITE" id="PS51257">
    <property type="entry name" value="PROKAR_LIPOPROTEIN"/>
    <property type="match status" value="1"/>
</dbReference>
<accession>K9ZZ82</accession>
<dbReference type="InterPro" id="IPR003790">
    <property type="entry name" value="GHL10"/>
</dbReference>
<evidence type="ECO:0000256" key="1">
    <source>
        <dbReference type="ARBA" id="ARBA00022729"/>
    </source>
</evidence>
<dbReference type="Proteomes" id="UP000010467">
    <property type="component" value="Chromosome"/>
</dbReference>
<dbReference type="eggNOG" id="COG1649">
    <property type="taxonomic scope" value="Bacteria"/>
</dbReference>
<dbReference type="Pfam" id="PF02638">
    <property type="entry name" value="GHL10"/>
    <property type="match status" value="1"/>
</dbReference>
<evidence type="ECO:0000313" key="4">
    <source>
        <dbReference type="EMBL" id="AFZ66227.1"/>
    </source>
</evidence>
<evidence type="ECO:0000313" key="5">
    <source>
        <dbReference type="Proteomes" id="UP000010467"/>
    </source>
</evidence>
<feature type="region of interest" description="Disordered" evidence="2">
    <location>
        <begin position="428"/>
        <end position="479"/>
    </location>
</feature>
<proteinExistence type="predicted"/>
<dbReference type="SUPFAM" id="SSF51445">
    <property type="entry name" value="(Trans)glycosidases"/>
    <property type="match status" value="1"/>
</dbReference>
<dbReference type="STRING" id="937777.Deipe_0638"/>
<gene>
    <name evidence="4" type="ordered locus">Deipe_0638</name>
</gene>
<reference evidence="5" key="1">
    <citation type="submission" date="2012-03" db="EMBL/GenBank/DDBJ databases">
        <title>Complete sequence of chromosome of Deinococcus peraridilitoris DSM 19664.</title>
        <authorList>
            <person name="Lucas S."/>
            <person name="Copeland A."/>
            <person name="Lapidus A."/>
            <person name="Glavina del Rio T."/>
            <person name="Dalin E."/>
            <person name="Tice H."/>
            <person name="Bruce D."/>
            <person name="Goodwin L."/>
            <person name="Pitluck S."/>
            <person name="Peters L."/>
            <person name="Mikhailova N."/>
            <person name="Lu M."/>
            <person name="Kyrpides N."/>
            <person name="Mavromatis K."/>
            <person name="Ivanova N."/>
            <person name="Brettin T."/>
            <person name="Detter J.C."/>
            <person name="Han C."/>
            <person name="Larimer F."/>
            <person name="Land M."/>
            <person name="Hauser L."/>
            <person name="Markowitz V."/>
            <person name="Cheng J.-F."/>
            <person name="Hugenholtz P."/>
            <person name="Woyke T."/>
            <person name="Wu D."/>
            <person name="Pukall R."/>
            <person name="Steenblock K."/>
            <person name="Brambilla E."/>
            <person name="Klenk H.-P."/>
            <person name="Eisen J.A."/>
        </authorList>
    </citation>
    <scope>NUCLEOTIDE SEQUENCE [LARGE SCALE GENOMIC DNA]</scope>
    <source>
        <strain evidence="5">DSM 19664 / LMG 22246 / CIP 109416 / KR-200</strain>
    </source>
</reference>
<dbReference type="PANTHER" id="PTHR43405:SF1">
    <property type="entry name" value="GLYCOSYL HYDROLASE DIGH"/>
    <property type="match status" value="1"/>
</dbReference>
<name>K9ZZ82_DEIPD</name>
<evidence type="ECO:0000256" key="2">
    <source>
        <dbReference type="SAM" id="MobiDB-lite"/>
    </source>
</evidence>